<keyword evidence="2" id="KW-1185">Reference proteome</keyword>
<protein>
    <submittedName>
        <fullName evidence="1">Uncharacterized protein</fullName>
    </submittedName>
</protein>
<comment type="caution">
    <text evidence="1">The sequence shown here is derived from an EMBL/GenBank/DDBJ whole genome shotgun (WGS) entry which is preliminary data.</text>
</comment>
<dbReference type="Gene3D" id="2.70.50.70">
    <property type="match status" value="1"/>
</dbReference>
<dbReference type="Proteomes" id="UP000651475">
    <property type="component" value="Unassembled WGS sequence"/>
</dbReference>
<sequence>MKTKGTAMSLFLKYNYAYKKMLQGWLVDNTVTTENKNDKILILKSAGNLTC</sequence>
<dbReference type="RefSeq" id="WP_186930427.1">
    <property type="nucleotide sequence ID" value="NZ_JACOOJ010000023.1"/>
</dbReference>
<accession>A0ABR7DQP0</accession>
<evidence type="ECO:0000313" key="1">
    <source>
        <dbReference type="EMBL" id="MBC5633667.1"/>
    </source>
</evidence>
<proteinExistence type="predicted"/>
<evidence type="ECO:0000313" key="2">
    <source>
        <dbReference type="Proteomes" id="UP000651475"/>
    </source>
</evidence>
<gene>
    <name evidence="1" type="ORF">H8S65_12945</name>
</gene>
<name>A0ABR7DQP0_9BACT</name>
<reference evidence="1 2" key="1">
    <citation type="submission" date="2020-08" db="EMBL/GenBank/DDBJ databases">
        <title>Genome public.</title>
        <authorList>
            <person name="Liu C."/>
            <person name="Sun Q."/>
        </authorList>
    </citation>
    <scope>NUCLEOTIDE SEQUENCE [LARGE SCALE GENOMIC DNA]</scope>
    <source>
        <strain evidence="1 2">NSJ-79</strain>
    </source>
</reference>
<dbReference type="EMBL" id="JACOOJ010000023">
    <property type="protein sequence ID" value="MBC5633667.1"/>
    <property type="molecule type" value="Genomic_DNA"/>
</dbReference>
<organism evidence="1 2">
    <name type="scientific">Parabacteroides hominis</name>
    <dbReference type="NCBI Taxonomy" id="2763057"/>
    <lineage>
        <taxon>Bacteria</taxon>
        <taxon>Pseudomonadati</taxon>
        <taxon>Bacteroidota</taxon>
        <taxon>Bacteroidia</taxon>
        <taxon>Bacteroidales</taxon>
        <taxon>Tannerellaceae</taxon>
        <taxon>Parabacteroides</taxon>
    </lineage>
</organism>